<evidence type="ECO:0000259" key="1">
    <source>
        <dbReference type="Pfam" id="PF08818"/>
    </source>
</evidence>
<reference evidence="2 3" key="1">
    <citation type="submission" date="2021-07" db="EMBL/GenBank/DDBJ databases">
        <title>complete genome sequencing of Tessaracoccus sp.J1M15.</title>
        <authorList>
            <person name="Bae J.-W."/>
            <person name="Kim D.-y."/>
        </authorList>
    </citation>
    <scope>NUCLEOTIDE SEQUENCE [LARGE SCALE GENOMIC DNA]</scope>
    <source>
        <strain evidence="2 3">J1M15</strain>
    </source>
</reference>
<name>A0ABX8SLP0_9ACTN</name>
<organism evidence="2 3">
    <name type="scientific">Tessaracoccus palaemonis</name>
    <dbReference type="NCBI Taxonomy" id="2829499"/>
    <lineage>
        <taxon>Bacteria</taxon>
        <taxon>Bacillati</taxon>
        <taxon>Actinomycetota</taxon>
        <taxon>Actinomycetes</taxon>
        <taxon>Propionibacteriales</taxon>
        <taxon>Propionibacteriaceae</taxon>
        <taxon>Tessaracoccus</taxon>
    </lineage>
</organism>
<evidence type="ECO:0000313" key="3">
    <source>
        <dbReference type="Proteomes" id="UP000824504"/>
    </source>
</evidence>
<proteinExistence type="predicted"/>
<dbReference type="EMBL" id="CP079216">
    <property type="protein sequence ID" value="QXT64317.1"/>
    <property type="molecule type" value="Genomic_DNA"/>
</dbReference>
<keyword evidence="3" id="KW-1185">Reference proteome</keyword>
<dbReference type="Pfam" id="PF08818">
    <property type="entry name" value="DUF1801"/>
    <property type="match status" value="1"/>
</dbReference>
<accession>A0ABX8SLP0</accession>
<gene>
    <name evidence="2" type="ORF">KDB89_07260</name>
</gene>
<feature type="domain" description="YdhG-like" evidence="1">
    <location>
        <begin position="23"/>
        <end position="116"/>
    </location>
</feature>
<dbReference type="Proteomes" id="UP000824504">
    <property type="component" value="Chromosome"/>
</dbReference>
<protein>
    <submittedName>
        <fullName evidence="2">DUF1801 domain-containing protein</fullName>
    </submittedName>
</protein>
<dbReference type="InterPro" id="IPR014922">
    <property type="entry name" value="YdhG-like"/>
</dbReference>
<sequence length="122" mass="13130">MAGVAQVSLAHDEYIERAPERFRPILRELHGRVADALPEADEVMGYGMPGFSIAGVTVVGYAAFSRHCGLYLPTEAITEQAEALTAAGLKCSKTGVTFTVARPIPDDLLNRLLQSARHHLGV</sequence>
<evidence type="ECO:0000313" key="2">
    <source>
        <dbReference type="EMBL" id="QXT64317.1"/>
    </source>
</evidence>